<name>A0ABX0G474_9RHOB</name>
<dbReference type="EMBL" id="JAANHS010000002">
    <property type="protein sequence ID" value="NHB75705.1"/>
    <property type="molecule type" value="Genomic_DNA"/>
</dbReference>
<comment type="caution">
    <text evidence="1">The sequence shown here is derived from an EMBL/GenBank/DDBJ whole genome shotgun (WGS) entry which is preliminary data.</text>
</comment>
<proteinExistence type="predicted"/>
<gene>
    <name evidence="1" type="ORF">G8O29_02980</name>
</gene>
<keyword evidence="2" id="KW-1185">Reference proteome</keyword>
<organism evidence="1 2">
    <name type="scientific">Rhodobacter calidifons</name>
    <dbReference type="NCBI Taxonomy" id="2715277"/>
    <lineage>
        <taxon>Bacteria</taxon>
        <taxon>Pseudomonadati</taxon>
        <taxon>Pseudomonadota</taxon>
        <taxon>Alphaproteobacteria</taxon>
        <taxon>Rhodobacterales</taxon>
        <taxon>Rhodobacter group</taxon>
        <taxon>Rhodobacter</taxon>
    </lineage>
</organism>
<evidence type="ECO:0000313" key="1">
    <source>
        <dbReference type="EMBL" id="NHB75705.1"/>
    </source>
</evidence>
<sequence>MDDPDLSARQHLAANDPAFPARREEAWGRIVATLDGVLAPAGYALTKSTWSRVTAAGKSAVHLQRDRYGWDVRIVLRFVTPDGEVPDHPDWPGGEDVTLADFFEQAVGDPGTLAFIDVLERPECLDVAVVTLRDQVLPWFEALHRDHPPRT</sequence>
<protein>
    <submittedName>
        <fullName evidence="1">Uncharacterized protein</fullName>
    </submittedName>
</protein>
<reference evidence="1 2" key="1">
    <citation type="journal article" date="2022" name="Microorganisms">
        <title>Genome Sequence and Characterization of a Xanthorhodopsin-Containing, Aerobic Anoxygenic Phototrophic Rhodobacter Species, Isolated from Mesophilic Conditions at Yellowstone National Park.</title>
        <authorList>
            <person name="Kyndt J.A."/>
            <person name="Robertson S."/>
            <person name="Shoffstall I.B."/>
            <person name="Ramaley R.F."/>
            <person name="Meyer T.E."/>
        </authorList>
    </citation>
    <scope>NUCLEOTIDE SEQUENCE [LARGE SCALE GENOMIC DNA]</scope>
    <source>
        <strain evidence="1 2">M37P</strain>
    </source>
</reference>
<dbReference type="RefSeq" id="WP_166401743.1">
    <property type="nucleotide sequence ID" value="NZ_JAANHS010000002.1"/>
</dbReference>
<dbReference type="Proteomes" id="UP001515660">
    <property type="component" value="Unassembled WGS sequence"/>
</dbReference>
<accession>A0ABX0G474</accession>
<evidence type="ECO:0000313" key="2">
    <source>
        <dbReference type="Proteomes" id="UP001515660"/>
    </source>
</evidence>